<proteinExistence type="predicted"/>
<dbReference type="InterPro" id="IPR009057">
    <property type="entry name" value="Homeodomain-like_sf"/>
</dbReference>
<dbReference type="EMBL" id="SADY01000004">
    <property type="protein sequence ID" value="TQR44683.1"/>
    <property type="molecule type" value="Genomic_DNA"/>
</dbReference>
<evidence type="ECO:0000259" key="3">
    <source>
        <dbReference type="PROSITE" id="PS50977"/>
    </source>
</evidence>
<evidence type="ECO:0000313" key="4">
    <source>
        <dbReference type="EMBL" id="TQR44683.1"/>
    </source>
</evidence>
<dbReference type="PANTHER" id="PTHR30055">
    <property type="entry name" value="HTH-TYPE TRANSCRIPTIONAL REGULATOR RUTR"/>
    <property type="match status" value="1"/>
</dbReference>
<dbReference type="InterPro" id="IPR050109">
    <property type="entry name" value="HTH-type_TetR-like_transc_reg"/>
</dbReference>
<dbReference type="InterPro" id="IPR001647">
    <property type="entry name" value="HTH_TetR"/>
</dbReference>
<evidence type="ECO:0000256" key="1">
    <source>
        <dbReference type="ARBA" id="ARBA00023125"/>
    </source>
</evidence>
<dbReference type="Gene3D" id="1.10.10.60">
    <property type="entry name" value="Homeodomain-like"/>
    <property type="match status" value="1"/>
</dbReference>
<accession>A0ABY3AVQ7</accession>
<protein>
    <submittedName>
        <fullName evidence="4">TetR/AcrR family transcriptional regulator</fullName>
    </submittedName>
</protein>
<sequence length="208" mass="23501">MKELDGLAREKGKKGKESRERLLAAAIDEFANAGFHDTKVSTIVARAQLTQPAFYLYFSNKEAIFEEIVEHFREQLRAMLSTTRLEPGIEPEDVPNRVLASVTALFDFLNENPNLTRIGLFQSIESESIKRELVMMVAENLRAEQQAGYFHALIPVEVAAECVVGMIERLTMSQLFTQNSNADTLAKHVVHLLMYGMLQESSQIRVLQ</sequence>
<name>A0ABY3AVQ7_PAEPP</name>
<dbReference type="Proteomes" id="UP000316208">
    <property type="component" value="Unassembled WGS sequence"/>
</dbReference>
<dbReference type="PRINTS" id="PR00455">
    <property type="entry name" value="HTHTETR"/>
</dbReference>
<organism evidence="4 5">
    <name type="scientific">Paenibacillus popilliae</name>
    <name type="common">Bacillus popilliae</name>
    <dbReference type="NCBI Taxonomy" id="78057"/>
    <lineage>
        <taxon>Bacteria</taxon>
        <taxon>Bacillati</taxon>
        <taxon>Bacillota</taxon>
        <taxon>Bacilli</taxon>
        <taxon>Bacillales</taxon>
        <taxon>Paenibacillaceae</taxon>
        <taxon>Paenibacillus</taxon>
    </lineage>
</organism>
<keyword evidence="5" id="KW-1185">Reference proteome</keyword>
<dbReference type="PANTHER" id="PTHR30055:SF226">
    <property type="entry name" value="HTH-TYPE TRANSCRIPTIONAL REGULATOR PKSA"/>
    <property type="match status" value="1"/>
</dbReference>
<dbReference type="Pfam" id="PF00440">
    <property type="entry name" value="TetR_N"/>
    <property type="match status" value="1"/>
</dbReference>
<evidence type="ECO:0000313" key="5">
    <source>
        <dbReference type="Proteomes" id="UP000316208"/>
    </source>
</evidence>
<dbReference type="PROSITE" id="PS50977">
    <property type="entry name" value="HTH_TETR_2"/>
    <property type="match status" value="1"/>
</dbReference>
<reference evidence="4 5" key="1">
    <citation type="submission" date="2018-03" db="EMBL/GenBank/DDBJ databases">
        <title>Aerobic endospore-forming bacteria genome sequencing and assembly.</title>
        <authorList>
            <person name="Cavalcante D.A."/>
            <person name="Driks A."/>
            <person name="Putonti C."/>
            <person name="De-Souza M.T."/>
        </authorList>
    </citation>
    <scope>NUCLEOTIDE SEQUENCE [LARGE SCALE GENOMIC DNA]</scope>
    <source>
        <strain evidence="4 5">SDF0028</strain>
    </source>
</reference>
<comment type="caution">
    <text evidence="4">The sequence shown here is derived from an EMBL/GenBank/DDBJ whole genome shotgun (WGS) entry which is preliminary data.</text>
</comment>
<dbReference type="SUPFAM" id="SSF48498">
    <property type="entry name" value="Tetracyclin repressor-like, C-terminal domain"/>
    <property type="match status" value="1"/>
</dbReference>
<feature type="domain" description="HTH tetR-type" evidence="3">
    <location>
        <begin position="16"/>
        <end position="76"/>
    </location>
</feature>
<keyword evidence="1 2" id="KW-0238">DNA-binding</keyword>
<evidence type="ECO:0000256" key="2">
    <source>
        <dbReference type="PROSITE-ProRule" id="PRU00335"/>
    </source>
</evidence>
<dbReference type="SUPFAM" id="SSF46689">
    <property type="entry name" value="Homeodomain-like"/>
    <property type="match status" value="1"/>
</dbReference>
<dbReference type="Gene3D" id="1.10.357.10">
    <property type="entry name" value="Tetracycline Repressor, domain 2"/>
    <property type="match status" value="1"/>
</dbReference>
<feature type="DNA-binding region" description="H-T-H motif" evidence="2">
    <location>
        <begin position="39"/>
        <end position="58"/>
    </location>
</feature>
<gene>
    <name evidence="4" type="ORF">C7Y44_16060</name>
</gene>
<dbReference type="InterPro" id="IPR036271">
    <property type="entry name" value="Tet_transcr_reg_TetR-rel_C_sf"/>
</dbReference>